<reference evidence="1" key="1">
    <citation type="submission" date="2023-04" db="EMBL/GenBank/DDBJ databases">
        <authorList>
            <person name="Vijverberg K."/>
            <person name="Xiong W."/>
            <person name="Schranz E."/>
        </authorList>
    </citation>
    <scope>NUCLEOTIDE SEQUENCE</scope>
</reference>
<organism evidence="1 2">
    <name type="scientific">Lactuca saligna</name>
    <name type="common">Willowleaf lettuce</name>
    <dbReference type="NCBI Taxonomy" id="75948"/>
    <lineage>
        <taxon>Eukaryota</taxon>
        <taxon>Viridiplantae</taxon>
        <taxon>Streptophyta</taxon>
        <taxon>Embryophyta</taxon>
        <taxon>Tracheophyta</taxon>
        <taxon>Spermatophyta</taxon>
        <taxon>Magnoliopsida</taxon>
        <taxon>eudicotyledons</taxon>
        <taxon>Gunneridae</taxon>
        <taxon>Pentapetalae</taxon>
        <taxon>asterids</taxon>
        <taxon>campanulids</taxon>
        <taxon>Asterales</taxon>
        <taxon>Asteraceae</taxon>
        <taxon>Cichorioideae</taxon>
        <taxon>Cichorieae</taxon>
        <taxon>Lactucinae</taxon>
        <taxon>Lactuca</taxon>
    </lineage>
</organism>
<proteinExistence type="predicted"/>
<dbReference type="EMBL" id="OX465077">
    <property type="protein sequence ID" value="CAI9266648.1"/>
    <property type="molecule type" value="Genomic_DNA"/>
</dbReference>
<protein>
    <submittedName>
        <fullName evidence="1">Uncharacterized protein</fullName>
    </submittedName>
</protein>
<name>A0AA35VD07_LACSI</name>
<sequence>MVVVALSDG</sequence>
<dbReference type="Proteomes" id="UP001177003">
    <property type="component" value="Chromosome 1"/>
</dbReference>
<evidence type="ECO:0000313" key="1">
    <source>
        <dbReference type="EMBL" id="CAI9266648.1"/>
    </source>
</evidence>
<gene>
    <name evidence="1" type="ORF">LSALG_LOCUS7188</name>
</gene>
<evidence type="ECO:0000313" key="2">
    <source>
        <dbReference type="Proteomes" id="UP001177003"/>
    </source>
</evidence>
<keyword evidence="2" id="KW-1185">Reference proteome</keyword>
<accession>A0AA35VD07</accession>